<evidence type="ECO:0000313" key="3">
    <source>
        <dbReference type="Proteomes" id="UP000715781"/>
    </source>
</evidence>
<organism evidence="2 3">
    <name type="scientific">Mojavia pulchra JT2-VF2</name>
    <dbReference type="NCBI Taxonomy" id="287848"/>
    <lineage>
        <taxon>Bacteria</taxon>
        <taxon>Bacillati</taxon>
        <taxon>Cyanobacteriota</taxon>
        <taxon>Cyanophyceae</taxon>
        <taxon>Nostocales</taxon>
        <taxon>Nostocaceae</taxon>
    </lineage>
</organism>
<dbReference type="PANTHER" id="PTHR43245">
    <property type="entry name" value="BIFUNCTIONAL POLYMYXIN RESISTANCE PROTEIN ARNA"/>
    <property type="match status" value="1"/>
</dbReference>
<dbReference type="PANTHER" id="PTHR43245:SF13">
    <property type="entry name" value="UDP-D-APIOSE_UDP-D-XYLOSE SYNTHASE 2"/>
    <property type="match status" value="1"/>
</dbReference>
<protein>
    <submittedName>
        <fullName evidence="2">NAD(P)-dependent oxidoreductase</fullName>
    </submittedName>
</protein>
<evidence type="ECO:0000313" key="2">
    <source>
        <dbReference type="EMBL" id="MBW4560865.1"/>
    </source>
</evidence>
<proteinExistence type="predicted"/>
<evidence type="ECO:0000259" key="1">
    <source>
        <dbReference type="Pfam" id="PF01370"/>
    </source>
</evidence>
<comment type="caution">
    <text evidence="2">The sequence shown here is derived from an EMBL/GenBank/DDBJ whole genome shotgun (WGS) entry which is preliminary data.</text>
</comment>
<dbReference type="InterPro" id="IPR050177">
    <property type="entry name" value="Lipid_A_modif_metabolic_enz"/>
</dbReference>
<accession>A0A951PXL1</accession>
<dbReference type="Pfam" id="PF01370">
    <property type="entry name" value="Epimerase"/>
    <property type="match status" value="1"/>
</dbReference>
<reference evidence="2" key="2">
    <citation type="journal article" date="2022" name="Microbiol. Resour. Announc.">
        <title>Metagenome Sequencing to Explore Phylogenomics of Terrestrial Cyanobacteria.</title>
        <authorList>
            <person name="Ward R.D."/>
            <person name="Stajich J.E."/>
            <person name="Johansen J.R."/>
            <person name="Huntemann M."/>
            <person name="Clum A."/>
            <person name="Foster B."/>
            <person name="Foster B."/>
            <person name="Roux S."/>
            <person name="Palaniappan K."/>
            <person name="Varghese N."/>
            <person name="Mukherjee S."/>
            <person name="Reddy T.B.K."/>
            <person name="Daum C."/>
            <person name="Copeland A."/>
            <person name="Chen I.A."/>
            <person name="Ivanova N.N."/>
            <person name="Kyrpides N.C."/>
            <person name="Shapiro N."/>
            <person name="Eloe-Fadrosh E.A."/>
            <person name="Pietrasiak N."/>
        </authorList>
    </citation>
    <scope>NUCLEOTIDE SEQUENCE</scope>
    <source>
        <strain evidence="2">JT2-VF2</strain>
    </source>
</reference>
<dbReference type="SUPFAM" id="SSF51735">
    <property type="entry name" value="NAD(P)-binding Rossmann-fold domains"/>
    <property type="match status" value="1"/>
</dbReference>
<dbReference type="Gene3D" id="3.40.50.720">
    <property type="entry name" value="NAD(P)-binding Rossmann-like Domain"/>
    <property type="match status" value="1"/>
</dbReference>
<sequence>MSQKRILVTGASGCIGHYLAEALIKETDHELYLLVRNPNKLQVDTQARPGITVLQGDMQQIGQFAELLSTIDIAVLTATAWGGDETFNINVNKTLELLKLLDPDRCEQVIYFSTASVLDRYNQPLKEAGEIGTDYISSKYECLHQLPKLAIAPKITTVFPTLVLGGDDRKPYSHLTSGIPEVTKYINIIRFLQADGSFHFIHGRDIATTVRYLIEHPPSEREPRKFVLGQQQLTVNQAVEEVCAYLGKKIYFRIPLSLSLANFIIIVFRIQMAAWDRFCMNYRHFTYEKVINPASFGLPNYCATMSDVLKISGVKSTKSY</sequence>
<dbReference type="AlphaFoldDB" id="A0A951PXL1"/>
<dbReference type="Proteomes" id="UP000715781">
    <property type="component" value="Unassembled WGS sequence"/>
</dbReference>
<dbReference type="InterPro" id="IPR001509">
    <property type="entry name" value="Epimerase_deHydtase"/>
</dbReference>
<dbReference type="InterPro" id="IPR036291">
    <property type="entry name" value="NAD(P)-bd_dom_sf"/>
</dbReference>
<feature type="domain" description="NAD-dependent epimerase/dehydratase" evidence="1">
    <location>
        <begin position="6"/>
        <end position="229"/>
    </location>
</feature>
<dbReference type="EMBL" id="JAHHHN010000003">
    <property type="protein sequence ID" value="MBW4560865.1"/>
    <property type="molecule type" value="Genomic_DNA"/>
</dbReference>
<reference evidence="2" key="1">
    <citation type="submission" date="2021-05" db="EMBL/GenBank/DDBJ databases">
        <authorList>
            <person name="Pietrasiak N."/>
            <person name="Ward R."/>
            <person name="Stajich J.E."/>
            <person name="Kurbessoian T."/>
        </authorList>
    </citation>
    <scope>NUCLEOTIDE SEQUENCE</scope>
    <source>
        <strain evidence="2">JT2-VF2</strain>
    </source>
</reference>
<name>A0A951PXL1_9NOST</name>
<gene>
    <name evidence="2" type="ORF">KME32_06835</name>
</gene>